<organism evidence="9 10">
    <name type="scientific">Isoptericola cucumis</name>
    <dbReference type="NCBI Taxonomy" id="1776856"/>
    <lineage>
        <taxon>Bacteria</taxon>
        <taxon>Bacillati</taxon>
        <taxon>Actinomycetota</taxon>
        <taxon>Actinomycetes</taxon>
        <taxon>Micrococcales</taxon>
        <taxon>Promicromonosporaceae</taxon>
        <taxon>Isoptericola</taxon>
    </lineage>
</organism>
<evidence type="ECO:0000256" key="3">
    <source>
        <dbReference type="ARBA" id="ARBA00022679"/>
    </source>
</evidence>
<evidence type="ECO:0000256" key="1">
    <source>
        <dbReference type="ARBA" id="ARBA00001286"/>
    </source>
</evidence>
<dbReference type="CDD" id="cd06445">
    <property type="entry name" value="ATase"/>
    <property type="match status" value="1"/>
</dbReference>
<keyword evidence="2 9" id="KW-0489">Methyltransferase</keyword>
<evidence type="ECO:0000313" key="10">
    <source>
        <dbReference type="Proteomes" id="UP000632535"/>
    </source>
</evidence>
<protein>
    <submittedName>
        <fullName evidence="9">Methylated-DNA:protein-cysteine methyltransferase</fullName>
    </submittedName>
</protein>
<evidence type="ECO:0000313" key="9">
    <source>
        <dbReference type="EMBL" id="GGI04930.1"/>
    </source>
</evidence>
<evidence type="ECO:0000256" key="6">
    <source>
        <dbReference type="ARBA" id="ARBA00049348"/>
    </source>
</evidence>
<keyword evidence="3" id="KW-0808">Transferase</keyword>
<evidence type="ECO:0000256" key="5">
    <source>
        <dbReference type="ARBA" id="ARBA00023204"/>
    </source>
</evidence>
<keyword evidence="5" id="KW-0234">DNA repair</keyword>
<sequence length="185" mass="19135">MSTVTDPTTATSTRTATSTTTDTPDGPFTVVVAADGAVLASGWTDDVASLVALTHPDVRPAEVVATGADDPVVAPAVAAVHAYYAGDVHAIDAVPVRQSSGPYRSHAWDVLRTVEAGDPVTYTRYAELSGRPAAVRAAAGACAMNAAALFVPCHRVLRTDGGLGGFRYGVEVKRRLLDHEARHAG</sequence>
<dbReference type="PANTHER" id="PTHR10815:SF13">
    <property type="entry name" value="METHYLATED-DNA--PROTEIN-CYSTEINE METHYLTRANSFERASE"/>
    <property type="match status" value="1"/>
</dbReference>
<dbReference type="InterPro" id="IPR036217">
    <property type="entry name" value="MethylDNA_cys_MeTrfase_DNAb"/>
</dbReference>
<keyword evidence="10" id="KW-1185">Reference proteome</keyword>
<proteinExistence type="predicted"/>
<evidence type="ECO:0000256" key="7">
    <source>
        <dbReference type="SAM" id="MobiDB-lite"/>
    </source>
</evidence>
<comment type="catalytic activity">
    <reaction evidence="1">
        <text>a 4-O-methyl-thymidine in DNA + L-cysteinyl-[protein] = a thymidine in DNA + S-methyl-L-cysteinyl-[protein]</text>
        <dbReference type="Rhea" id="RHEA:53428"/>
        <dbReference type="Rhea" id="RHEA-COMP:10131"/>
        <dbReference type="Rhea" id="RHEA-COMP:10132"/>
        <dbReference type="Rhea" id="RHEA-COMP:13555"/>
        <dbReference type="Rhea" id="RHEA-COMP:13556"/>
        <dbReference type="ChEBI" id="CHEBI:29950"/>
        <dbReference type="ChEBI" id="CHEBI:82612"/>
        <dbReference type="ChEBI" id="CHEBI:137386"/>
        <dbReference type="ChEBI" id="CHEBI:137387"/>
        <dbReference type="EC" id="2.1.1.63"/>
    </reaction>
</comment>
<dbReference type="NCBIfam" id="TIGR00589">
    <property type="entry name" value="ogt"/>
    <property type="match status" value="1"/>
</dbReference>
<reference evidence="10" key="1">
    <citation type="journal article" date="2019" name="Int. J. Syst. Evol. Microbiol.">
        <title>The Global Catalogue of Microorganisms (GCM) 10K type strain sequencing project: providing services to taxonomists for standard genome sequencing and annotation.</title>
        <authorList>
            <consortium name="The Broad Institute Genomics Platform"/>
            <consortium name="The Broad Institute Genome Sequencing Center for Infectious Disease"/>
            <person name="Wu L."/>
            <person name="Ma J."/>
        </authorList>
    </citation>
    <scope>NUCLEOTIDE SEQUENCE [LARGE SCALE GENOMIC DNA]</scope>
    <source>
        <strain evidence="10">CCM 8653</strain>
    </source>
</reference>
<dbReference type="InterPro" id="IPR014048">
    <property type="entry name" value="MethylDNA_cys_MeTrfase_DNA-bd"/>
</dbReference>
<dbReference type="Gene3D" id="1.10.10.10">
    <property type="entry name" value="Winged helix-like DNA-binding domain superfamily/Winged helix DNA-binding domain"/>
    <property type="match status" value="1"/>
</dbReference>
<keyword evidence="4" id="KW-0227">DNA damage</keyword>
<evidence type="ECO:0000256" key="4">
    <source>
        <dbReference type="ARBA" id="ARBA00022763"/>
    </source>
</evidence>
<name>A0ABQ2B0K3_9MICO</name>
<dbReference type="Proteomes" id="UP000632535">
    <property type="component" value="Unassembled WGS sequence"/>
</dbReference>
<comment type="catalytic activity">
    <reaction evidence="6">
        <text>a 6-O-methyl-2'-deoxyguanosine in DNA + L-cysteinyl-[protein] = S-methyl-L-cysteinyl-[protein] + a 2'-deoxyguanosine in DNA</text>
        <dbReference type="Rhea" id="RHEA:24000"/>
        <dbReference type="Rhea" id="RHEA-COMP:10131"/>
        <dbReference type="Rhea" id="RHEA-COMP:10132"/>
        <dbReference type="Rhea" id="RHEA-COMP:11367"/>
        <dbReference type="Rhea" id="RHEA-COMP:11368"/>
        <dbReference type="ChEBI" id="CHEBI:29950"/>
        <dbReference type="ChEBI" id="CHEBI:82612"/>
        <dbReference type="ChEBI" id="CHEBI:85445"/>
        <dbReference type="ChEBI" id="CHEBI:85448"/>
        <dbReference type="EC" id="2.1.1.63"/>
    </reaction>
</comment>
<gene>
    <name evidence="9" type="ORF">GCM10007368_03620</name>
</gene>
<dbReference type="InterPro" id="IPR001497">
    <property type="entry name" value="MethylDNA_cys_MeTrfase_AS"/>
</dbReference>
<dbReference type="EMBL" id="BMDG01000001">
    <property type="protein sequence ID" value="GGI04930.1"/>
    <property type="molecule type" value="Genomic_DNA"/>
</dbReference>
<feature type="region of interest" description="Disordered" evidence="7">
    <location>
        <begin position="1"/>
        <end position="26"/>
    </location>
</feature>
<dbReference type="RefSeq" id="WP_188521925.1">
    <property type="nucleotide sequence ID" value="NZ_BMDG01000001.1"/>
</dbReference>
<accession>A0ABQ2B0K3</accession>
<comment type="caution">
    <text evidence="9">The sequence shown here is derived from an EMBL/GenBank/DDBJ whole genome shotgun (WGS) entry which is preliminary data.</text>
</comment>
<dbReference type="GO" id="GO:0032259">
    <property type="term" value="P:methylation"/>
    <property type="evidence" value="ECO:0007669"/>
    <property type="project" value="UniProtKB-KW"/>
</dbReference>
<dbReference type="GO" id="GO:0008168">
    <property type="term" value="F:methyltransferase activity"/>
    <property type="evidence" value="ECO:0007669"/>
    <property type="project" value="UniProtKB-KW"/>
</dbReference>
<dbReference type="PROSITE" id="PS00374">
    <property type="entry name" value="MGMT"/>
    <property type="match status" value="1"/>
</dbReference>
<dbReference type="SUPFAM" id="SSF46767">
    <property type="entry name" value="Methylated DNA-protein cysteine methyltransferase, C-terminal domain"/>
    <property type="match status" value="1"/>
</dbReference>
<feature type="domain" description="Methylated-DNA-[protein]-cysteine S-methyltransferase DNA binding" evidence="8">
    <location>
        <begin position="103"/>
        <end position="181"/>
    </location>
</feature>
<evidence type="ECO:0000259" key="8">
    <source>
        <dbReference type="Pfam" id="PF01035"/>
    </source>
</evidence>
<dbReference type="PANTHER" id="PTHR10815">
    <property type="entry name" value="METHYLATED-DNA--PROTEIN-CYSTEINE METHYLTRANSFERASE"/>
    <property type="match status" value="1"/>
</dbReference>
<dbReference type="Pfam" id="PF01035">
    <property type="entry name" value="DNA_binding_1"/>
    <property type="match status" value="1"/>
</dbReference>
<dbReference type="InterPro" id="IPR036388">
    <property type="entry name" value="WH-like_DNA-bd_sf"/>
</dbReference>
<evidence type="ECO:0000256" key="2">
    <source>
        <dbReference type="ARBA" id="ARBA00022603"/>
    </source>
</evidence>